<accession>A0ABR8Y3H9</accession>
<dbReference type="SMART" id="SM00460">
    <property type="entry name" value="TGc"/>
    <property type="match status" value="1"/>
</dbReference>
<dbReference type="InterPro" id="IPR052901">
    <property type="entry name" value="Bact_TGase-like"/>
</dbReference>
<dbReference type="PANTHER" id="PTHR42736:SF1">
    <property type="entry name" value="PROTEIN-GLUTAMINE GAMMA-GLUTAMYLTRANSFERASE"/>
    <property type="match status" value="1"/>
</dbReference>
<keyword evidence="2" id="KW-0812">Transmembrane</keyword>
<gene>
    <name evidence="4" type="ORF">H9635_18520</name>
</gene>
<keyword evidence="2" id="KW-0472">Membrane</keyword>
<evidence type="ECO:0000313" key="5">
    <source>
        <dbReference type="Proteomes" id="UP000619101"/>
    </source>
</evidence>
<dbReference type="PANTHER" id="PTHR42736">
    <property type="entry name" value="PROTEIN-GLUTAMINE GAMMA-GLUTAMYLTRANSFERASE"/>
    <property type="match status" value="1"/>
</dbReference>
<feature type="transmembrane region" description="Helical" evidence="2">
    <location>
        <begin position="36"/>
        <end position="59"/>
    </location>
</feature>
<dbReference type="Pfam" id="PF01841">
    <property type="entry name" value="Transglut_core"/>
    <property type="match status" value="1"/>
</dbReference>
<feature type="transmembrane region" description="Helical" evidence="2">
    <location>
        <begin position="195"/>
        <end position="216"/>
    </location>
</feature>
<dbReference type="InterPro" id="IPR002931">
    <property type="entry name" value="Transglutaminase-like"/>
</dbReference>
<feature type="compositionally biased region" description="Acidic residues" evidence="1">
    <location>
        <begin position="558"/>
        <end position="579"/>
    </location>
</feature>
<evidence type="ECO:0000256" key="1">
    <source>
        <dbReference type="SAM" id="MobiDB-lite"/>
    </source>
</evidence>
<feature type="transmembrane region" description="Helical" evidence="2">
    <location>
        <begin position="12"/>
        <end position="30"/>
    </location>
</feature>
<feature type="domain" description="Transglutaminase-like" evidence="3">
    <location>
        <begin position="465"/>
        <end position="539"/>
    </location>
</feature>
<sequence length="717" mass="82822">MRRSTSEKIEFTIFYIIIFLILREWLLPIMELTSTGYFMQFLVFMGICLILGIFSLPFAVSWIIKLVYITWFIVSVYNDGQLTAMQFLSNELKNNVNTILAGEWIYVSDPFRTSLFFILIWMLIYLIQHWVSVRFSIYYFLLLTVFFIGTLDTFTEYDGTMAIIKVMILGLILTALLFIKRLMAAANMQKDWTSYLVYATPIIIFVTIAGIIAIYLPKSEPQWPDPVPYMKGVAGIGGSSSQSFATVGYGDNDESLGGPFVGDNTLVYEIQTPIRQYWRVETKDFYTSKGWIHSGDESMQQTLQMTDRLPLSINPGPEDPQSVQVLAVNPAYRFLVQAYGTTSYELYDPQSLIRFDASNEKMVPVINNNVVSPSSYEMTFQQPEYSYTALKDSLSSTENDSRYLQLPDNLPQRVTDLAYEITDMYESVYDKARAVEGYFARSGFQYETTNVQVPKGNQDYVDQFLFETKLGYCDNFSTSMVVLLRSVGIQARWVKGFSSGERVQENDGMYTYVVTNNDAHSWVEAYIDGIGWVPFEPTIGFSNPMNINYDVDLEMPEEEQLPEMEEQPEVVQPELEEQDSQQPANGAANTINWSNFKWVVYGLLAILLIGFIVMWRKRGTWQPKLAVKMNRSKLDHSDTFEEGYLVLLKQLERIHLKRRQDETLQQFALRVDNQLNTTKMRELTAFYEKLIYDKKTKKLDTTEMKEIWEYLINRTSG</sequence>
<name>A0ABR8Y3H9_9BACL</name>
<dbReference type="Proteomes" id="UP000619101">
    <property type="component" value="Unassembled WGS sequence"/>
</dbReference>
<reference evidence="4 5" key="1">
    <citation type="submission" date="2020-08" db="EMBL/GenBank/DDBJ databases">
        <title>A Genomic Blueprint of the Chicken Gut Microbiome.</title>
        <authorList>
            <person name="Gilroy R."/>
            <person name="Ravi A."/>
            <person name="Getino M."/>
            <person name="Pursley I."/>
            <person name="Horton D.L."/>
            <person name="Alikhan N.-F."/>
            <person name="Baker D."/>
            <person name="Gharbi K."/>
            <person name="Hall N."/>
            <person name="Watson M."/>
            <person name="Adriaenssens E.M."/>
            <person name="Foster-Nyarko E."/>
            <person name="Jarju S."/>
            <person name="Secka A."/>
            <person name="Antonio M."/>
            <person name="Oren A."/>
            <person name="Chaudhuri R."/>
            <person name="La Ragione R.M."/>
            <person name="Hildebrand F."/>
            <person name="Pallen M.J."/>
        </authorList>
    </citation>
    <scope>NUCLEOTIDE SEQUENCE [LARGE SCALE GENOMIC DNA]</scope>
    <source>
        <strain evidence="4 5">A46</strain>
    </source>
</reference>
<keyword evidence="2" id="KW-1133">Transmembrane helix</keyword>
<feature type="transmembrane region" description="Helical" evidence="2">
    <location>
        <begin position="598"/>
        <end position="615"/>
    </location>
</feature>
<evidence type="ECO:0000313" key="4">
    <source>
        <dbReference type="EMBL" id="MBD8038743.1"/>
    </source>
</evidence>
<dbReference type="InterPro" id="IPR038765">
    <property type="entry name" value="Papain-like_cys_pep_sf"/>
</dbReference>
<feature type="region of interest" description="Disordered" evidence="1">
    <location>
        <begin position="558"/>
        <end position="586"/>
    </location>
</feature>
<dbReference type="RefSeq" id="WP_191701806.1">
    <property type="nucleotide sequence ID" value="NZ_JACSPZ010000015.1"/>
</dbReference>
<keyword evidence="5" id="KW-1185">Reference proteome</keyword>
<protein>
    <submittedName>
        <fullName evidence="4">Transglutaminase</fullName>
    </submittedName>
</protein>
<dbReference type="EMBL" id="JACSPZ010000015">
    <property type="protein sequence ID" value="MBD8038743.1"/>
    <property type="molecule type" value="Genomic_DNA"/>
</dbReference>
<feature type="transmembrane region" description="Helical" evidence="2">
    <location>
        <begin position="161"/>
        <end position="183"/>
    </location>
</feature>
<evidence type="ECO:0000256" key="2">
    <source>
        <dbReference type="SAM" id="Phobius"/>
    </source>
</evidence>
<evidence type="ECO:0000259" key="3">
    <source>
        <dbReference type="SMART" id="SM00460"/>
    </source>
</evidence>
<proteinExistence type="predicted"/>
<dbReference type="SUPFAM" id="SSF54001">
    <property type="entry name" value="Cysteine proteinases"/>
    <property type="match status" value="1"/>
</dbReference>
<dbReference type="Gene3D" id="3.10.620.30">
    <property type="match status" value="1"/>
</dbReference>
<organism evidence="4 5">
    <name type="scientific">Solibacillus faecavium</name>
    <dbReference type="NCBI Taxonomy" id="2762221"/>
    <lineage>
        <taxon>Bacteria</taxon>
        <taxon>Bacillati</taxon>
        <taxon>Bacillota</taxon>
        <taxon>Bacilli</taxon>
        <taxon>Bacillales</taxon>
        <taxon>Caryophanaceae</taxon>
        <taxon>Solibacillus</taxon>
    </lineage>
</organism>
<comment type="caution">
    <text evidence="4">The sequence shown here is derived from an EMBL/GenBank/DDBJ whole genome shotgun (WGS) entry which is preliminary data.</text>
</comment>